<dbReference type="GO" id="GO:0004565">
    <property type="term" value="F:beta-galactosidase activity"/>
    <property type="evidence" value="ECO:0007669"/>
    <property type="project" value="InterPro"/>
</dbReference>
<keyword evidence="2" id="KW-0326">Glycosidase</keyword>
<dbReference type="InterPro" id="IPR017853">
    <property type="entry name" value="GH"/>
</dbReference>
<feature type="domain" description="Glycoside hydrolase family 42 N-terminal" evidence="4">
    <location>
        <begin position="274"/>
        <end position="391"/>
    </location>
</feature>
<dbReference type="GO" id="GO:0005975">
    <property type="term" value="P:carbohydrate metabolic process"/>
    <property type="evidence" value="ECO:0007669"/>
    <property type="project" value="InterPro"/>
</dbReference>
<dbReference type="Proteomes" id="UP000076715">
    <property type="component" value="Unassembled WGS sequence"/>
</dbReference>
<keyword evidence="1" id="KW-0378">Hydrolase</keyword>
<sequence length="740" mass="86379">MQAQSNEVIAKEKIKTLKKLIKDLEKQNITAFKEKLAIATAETFLEFANWDEKNVEENTRINKIEHFYKKDAEQMAKDLAEFERKDVMLLLDETIKYASKLISGEYKRAPYIRPDWSKLKLSDNRLLNGVKPVFLSDYTWKPRSKRLNTYFGDLNNFYINPVQLKNGINTLDSNVKDKFLNNLSDNAGFVFIGHNPPKWTTKSYGDDFTKFHGFPFTSYDIDNPGARIMLSNLFKIIVPKLAGTKYTQFGYMLANEPRWSNYTDGKKKVYFRADVSNYTIQKFKKWLQKRHKTIERLNTLWDTSFKNFEAVSSALPIDLSERGTAKWYDWTTFNDERVTDWFVFMKAEIRKYDLNAKIHLKIMPSIFTDNDPDSGIDFETLTQLSEINGNDIASHYNNKKKEIRDWEVDYAWGWRELYMGYDFLKSVQPKQINFNSESHLLSGAHVRDLYMNPNYARSAYWAAHTLGLNVTQTWYWPRKVDGSLRKGTGKGYPGSNNQQPRVIFELENTLLDLNRFSEDITAIQNQRKPIRIFYSKTNATQKSTYMDEIFELYENLNFEGLSLGFATEKIIRRINNSEWDVILVHKTEQVTSYELEALQTYLNNGGTILIDEFSLKGNEYNEPISNLNESNGKLIAVHSLEEMKMKAFTILERNANLPSLEIIENNRNDAKKCIWRLIKNKEGNAILSIINVGKERIQLTIKNRKNKSQINFKDKIKGIQISEKPTIEPYGVLFIEELKN</sequence>
<organism evidence="5 6">
    <name type="scientific">Aquimarina aggregata</name>
    <dbReference type="NCBI Taxonomy" id="1642818"/>
    <lineage>
        <taxon>Bacteria</taxon>
        <taxon>Pseudomonadati</taxon>
        <taxon>Bacteroidota</taxon>
        <taxon>Flavobacteriia</taxon>
        <taxon>Flavobacteriales</taxon>
        <taxon>Flavobacteriaceae</taxon>
        <taxon>Aquimarina</taxon>
    </lineage>
</organism>
<comment type="caution">
    <text evidence="5">The sequence shown here is derived from an EMBL/GenBank/DDBJ whole genome shotgun (WGS) entry which is preliminary data.</text>
</comment>
<dbReference type="RefSeq" id="WP_157766200.1">
    <property type="nucleotide sequence ID" value="NZ_LQRT01000046.1"/>
</dbReference>
<name>A0A162XXH6_9FLAO</name>
<dbReference type="SUPFAM" id="SSF51445">
    <property type="entry name" value="(Trans)glycosidases"/>
    <property type="match status" value="1"/>
</dbReference>
<dbReference type="Pfam" id="PF02449">
    <property type="entry name" value="Glyco_hydro_42"/>
    <property type="match status" value="1"/>
</dbReference>
<protein>
    <recommendedName>
        <fullName evidence="4">Glycoside hydrolase family 42 N-terminal domain-containing protein</fullName>
    </recommendedName>
</protein>
<keyword evidence="6" id="KW-1185">Reference proteome</keyword>
<feature type="coiled-coil region" evidence="3">
    <location>
        <begin position="7"/>
        <end position="34"/>
    </location>
</feature>
<reference evidence="5 6" key="1">
    <citation type="submission" date="2016-01" db="EMBL/GenBank/DDBJ databases">
        <title>The draft genome sequence of Aquimarina sp. RZW4-3-2.</title>
        <authorList>
            <person name="Wang Y."/>
        </authorList>
    </citation>
    <scope>NUCLEOTIDE SEQUENCE [LARGE SCALE GENOMIC DNA]</scope>
    <source>
        <strain evidence="5 6">RZW4-3-2</strain>
    </source>
</reference>
<dbReference type="GO" id="GO:0009341">
    <property type="term" value="C:beta-galactosidase complex"/>
    <property type="evidence" value="ECO:0007669"/>
    <property type="project" value="InterPro"/>
</dbReference>
<evidence type="ECO:0000256" key="1">
    <source>
        <dbReference type="ARBA" id="ARBA00022801"/>
    </source>
</evidence>
<dbReference type="InterPro" id="IPR013529">
    <property type="entry name" value="Glyco_hydro_42_N"/>
</dbReference>
<evidence type="ECO:0000259" key="4">
    <source>
        <dbReference type="Pfam" id="PF02449"/>
    </source>
</evidence>
<evidence type="ECO:0000256" key="3">
    <source>
        <dbReference type="SAM" id="Coils"/>
    </source>
</evidence>
<dbReference type="Gene3D" id="3.20.20.80">
    <property type="entry name" value="Glycosidases"/>
    <property type="match status" value="1"/>
</dbReference>
<dbReference type="EMBL" id="LQRT01000046">
    <property type="protein sequence ID" value="KZS38825.1"/>
    <property type="molecule type" value="Genomic_DNA"/>
</dbReference>
<evidence type="ECO:0000313" key="5">
    <source>
        <dbReference type="EMBL" id="KZS38825.1"/>
    </source>
</evidence>
<keyword evidence="3" id="KW-0175">Coiled coil</keyword>
<dbReference type="OrthoDB" id="1387316at2"/>
<proteinExistence type="predicted"/>
<gene>
    <name evidence="5" type="ORF">AWE51_14680</name>
</gene>
<dbReference type="AlphaFoldDB" id="A0A162XXH6"/>
<evidence type="ECO:0000313" key="6">
    <source>
        <dbReference type="Proteomes" id="UP000076715"/>
    </source>
</evidence>
<dbReference type="STRING" id="1642818.AWE51_14680"/>
<accession>A0A162XXH6</accession>
<evidence type="ECO:0000256" key="2">
    <source>
        <dbReference type="ARBA" id="ARBA00023295"/>
    </source>
</evidence>